<accession>A0A1V4AU80</accession>
<evidence type="ECO:0000259" key="1">
    <source>
        <dbReference type="Pfam" id="PF01345"/>
    </source>
</evidence>
<feature type="domain" description="DUF11" evidence="1">
    <location>
        <begin position="158"/>
        <end position="241"/>
    </location>
</feature>
<dbReference type="EMBL" id="AYTS01000074">
    <property type="protein sequence ID" value="OOP56591.1"/>
    <property type="molecule type" value="Genomic_DNA"/>
</dbReference>
<comment type="caution">
    <text evidence="2">The sequence shown here is derived from an EMBL/GenBank/DDBJ whole genome shotgun (WGS) entry which is preliminary data.</text>
</comment>
<protein>
    <recommendedName>
        <fullName evidence="1">DUF11 domain-containing protein</fullName>
    </recommendedName>
</protein>
<feature type="domain" description="DUF11" evidence="1">
    <location>
        <begin position="274"/>
        <end position="365"/>
    </location>
</feature>
<dbReference type="Gene3D" id="2.60.40.10">
    <property type="entry name" value="Immunoglobulins"/>
    <property type="match status" value="1"/>
</dbReference>
<proteinExistence type="predicted"/>
<organism evidence="2 3">
    <name type="scientific">Candidatus Brocadia carolinensis</name>
    <dbReference type="NCBI Taxonomy" id="1004156"/>
    <lineage>
        <taxon>Bacteria</taxon>
        <taxon>Pseudomonadati</taxon>
        <taxon>Planctomycetota</taxon>
        <taxon>Candidatus Brocadiia</taxon>
        <taxon>Candidatus Brocadiales</taxon>
        <taxon>Candidatus Brocadiaceae</taxon>
        <taxon>Candidatus Brocadia</taxon>
    </lineage>
</organism>
<name>A0A1V4AU80_9BACT</name>
<dbReference type="InterPro" id="IPR001434">
    <property type="entry name" value="OmcB-like_DUF11"/>
</dbReference>
<dbReference type="STRING" id="1004156.AYP45_08225"/>
<gene>
    <name evidence="2" type="ORF">AYP45_08225</name>
</gene>
<evidence type="ECO:0000313" key="3">
    <source>
        <dbReference type="Proteomes" id="UP000189681"/>
    </source>
</evidence>
<dbReference type="InterPro" id="IPR013783">
    <property type="entry name" value="Ig-like_fold"/>
</dbReference>
<dbReference type="Pfam" id="PF01345">
    <property type="entry name" value="DUF11"/>
    <property type="match status" value="2"/>
</dbReference>
<dbReference type="AlphaFoldDB" id="A0A1V4AU80"/>
<reference evidence="2 3" key="1">
    <citation type="journal article" date="2017" name="Water Res.">
        <title>Discovery and metagenomic analysis of an anammox bacterial enrichment related to Candidatus "Brocadia caroliniensis" in a full-scale glycerol-fed nitritation-denitritation separate centrate treatment process.</title>
        <authorList>
            <person name="Park H."/>
            <person name="Brotto A.C."/>
            <person name="van Loosdrecht M.C."/>
            <person name="Chandran K."/>
        </authorList>
    </citation>
    <scope>NUCLEOTIDE SEQUENCE [LARGE SCALE GENOMIC DNA]</scope>
    <source>
        <strain evidence="2">26THWARD</strain>
    </source>
</reference>
<evidence type="ECO:0000313" key="2">
    <source>
        <dbReference type="EMBL" id="OOP56591.1"/>
    </source>
</evidence>
<dbReference type="Proteomes" id="UP000189681">
    <property type="component" value="Unassembled WGS sequence"/>
</dbReference>
<sequence length="378" mass="41310">MLIMLAAAPLYAQHIARRLGHPSTRFADPVHTPEDLRDRLSSEELKSDVAVIVNLCDGWQGDIEDFFRAVATAPITSLQIPIGARLPAMSARKDGEVILHRDVLWMGNEPIDAYEFSFYSKGRRYRCVTPKLCCNFWVEDIGTDPRTPVLTIECNVPDTILINRPVKVCLTVKNAGDAPDELVTVKLPVPTGAIFTKSTGETNAAASRVVWRISNLAPGSSKQLCADFSAQQTGSLTFESSAHGVVAQPVETQCTTRVSGIPAVLFEVIDLDDPIEVGQQNTYELRVTNQGSTALTNVKIICPLEPSQQYVSCTGATTAQAQENIITTVPLAMLSAKDTAKWYIVVNSIASGDVRFTAELSSDQFQRPIKETEATHQY</sequence>